<evidence type="ECO:0000313" key="1">
    <source>
        <dbReference type="EMBL" id="GAI17816.1"/>
    </source>
</evidence>
<dbReference type="EMBL" id="BARV01005798">
    <property type="protein sequence ID" value="GAI17816.1"/>
    <property type="molecule type" value="Genomic_DNA"/>
</dbReference>
<gene>
    <name evidence="1" type="ORF">S06H3_11781</name>
</gene>
<accession>X1MIA9</accession>
<dbReference type="AlphaFoldDB" id="X1MIA9"/>
<organism evidence="1">
    <name type="scientific">marine sediment metagenome</name>
    <dbReference type="NCBI Taxonomy" id="412755"/>
    <lineage>
        <taxon>unclassified sequences</taxon>
        <taxon>metagenomes</taxon>
        <taxon>ecological metagenomes</taxon>
    </lineage>
</organism>
<protein>
    <submittedName>
        <fullName evidence="1">Uncharacterized protein</fullName>
    </submittedName>
</protein>
<reference evidence="1" key="1">
    <citation type="journal article" date="2014" name="Front. Microbiol.">
        <title>High frequency of phylogenetically diverse reductive dehalogenase-homologous genes in deep subseafloor sedimentary metagenomes.</title>
        <authorList>
            <person name="Kawai M."/>
            <person name="Futagami T."/>
            <person name="Toyoda A."/>
            <person name="Takaki Y."/>
            <person name="Nishi S."/>
            <person name="Hori S."/>
            <person name="Arai W."/>
            <person name="Tsubouchi T."/>
            <person name="Morono Y."/>
            <person name="Uchiyama I."/>
            <person name="Ito T."/>
            <person name="Fujiyama A."/>
            <person name="Inagaki F."/>
            <person name="Takami H."/>
        </authorList>
    </citation>
    <scope>NUCLEOTIDE SEQUENCE</scope>
    <source>
        <strain evidence="1">Expedition CK06-06</strain>
    </source>
</reference>
<proteinExistence type="predicted"/>
<comment type="caution">
    <text evidence="1">The sequence shown here is derived from an EMBL/GenBank/DDBJ whole genome shotgun (WGS) entry which is preliminary data.</text>
</comment>
<sequence length="204" mass="22856">SRVHKMLIVITMTFVALTVQSDILFAAYEFSGRGQQVTRKFTLQPGLYVFGMKHTGTSNFVIRPISTDGGKYSSLVNEIGRFEGSTAFSVRETKTFLLNVDADGNWSISIGKPGRDPHARYIKGVGQKATKLIALEEGLYIFKMKHSGKSNFIIRPYRSDGRRYSSLVNEIGHFNGSKAETLTKGEYLFQVDADGQWEITIEKQ</sequence>
<name>X1MIA9_9ZZZZ</name>
<feature type="non-terminal residue" evidence="1">
    <location>
        <position position="1"/>
    </location>
</feature>